<evidence type="ECO:0000256" key="1">
    <source>
        <dbReference type="SAM" id="Phobius"/>
    </source>
</evidence>
<dbReference type="EMBL" id="BMOD01000027">
    <property type="protein sequence ID" value="GGJ53598.1"/>
    <property type="molecule type" value="Genomic_DNA"/>
</dbReference>
<dbReference type="Proteomes" id="UP000632222">
    <property type="component" value="Unassembled WGS sequence"/>
</dbReference>
<gene>
    <name evidence="2" type="ORF">GCM10008938_44530</name>
</gene>
<evidence type="ECO:0000313" key="3">
    <source>
        <dbReference type="Proteomes" id="UP000632222"/>
    </source>
</evidence>
<evidence type="ECO:0000313" key="2">
    <source>
        <dbReference type="EMBL" id="GGJ53598.1"/>
    </source>
</evidence>
<keyword evidence="1" id="KW-0812">Transmembrane</keyword>
<name>A0ABQ2DF22_9DEIO</name>
<sequence length="55" mass="6589">MDMLIQNEWLLILCALFVGAVVPAGINVWWRHKNDPYVKQQARRKKHKRKRHHSA</sequence>
<protein>
    <submittedName>
        <fullName evidence="2">Uncharacterized protein</fullName>
    </submittedName>
</protein>
<reference evidence="3" key="1">
    <citation type="journal article" date="2019" name="Int. J. Syst. Evol. Microbiol.">
        <title>The Global Catalogue of Microorganisms (GCM) 10K type strain sequencing project: providing services to taxonomists for standard genome sequencing and annotation.</title>
        <authorList>
            <consortium name="The Broad Institute Genomics Platform"/>
            <consortium name="The Broad Institute Genome Sequencing Center for Infectious Disease"/>
            <person name="Wu L."/>
            <person name="Ma J."/>
        </authorList>
    </citation>
    <scope>NUCLEOTIDE SEQUENCE [LARGE SCALE GENOMIC DNA]</scope>
    <source>
        <strain evidence="3">JCM 14370</strain>
    </source>
</reference>
<organism evidence="2 3">
    <name type="scientific">Deinococcus roseus</name>
    <dbReference type="NCBI Taxonomy" id="392414"/>
    <lineage>
        <taxon>Bacteria</taxon>
        <taxon>Thermotogati</taxon>
        <taxon>Deinococcota</taxon>
        <taxon>Deinococci</taxon>
        <taxon>Deinococcales</taxon>
        <taxon>Deinococcaceae</taxon>
        <taxon>Deinococcus</taxon>
    </lineage>
</organism>
<keyword evidence="1" id="KW-1133">Transmembrane helix</keyword>
<accession>A0ABQ2DF22</accession>
<feature type="transmembrane region" description="Helical" evidence="1">
    <location>
        <begin position="9"/>
        <end position="30"/>
    </location>
</feature>
<keyword evidence="3" id="KW-1185">Reference proteome</keyword>
<dbReference type="RefSeq" id="WP_189007263.1">
    <property type="nucleotide sequence ID" value="NZ_BMOD01000027.1"/>
</dbReference>
<proteinExistence type="predicted"/>
<keyword evidence="1" id="KW-0472">Membrane</keyword>
<comment type="caution">
    <text evidence="2">The sequence shown here is derived from an EMBL/GenBank/DDBJ whole genome shotgun (WGS) entry which is preliminary data.</text>
</comment>